<feature type="transmembrane region" description="Helical" evidence="1">
    <location>
        <begin position="73"/>
        <end position="98"/>
    </location>
</feature>
<proteinExistence type="predicted"/>
<gene>
    <name evidence="2" type="ORF">HICCMSTLAB_LOCUS8328</name>
</gene>
<dbReference type="OrthoDB" id="7612960at2759"/>
<dbReference type="AlphaFoldDB" id="A0A8J2HIC2"/>
<protein>
    <submittedName>
        <fullName evidence="2">Uncharacterized protein</fullName>
    </submittedName>
</protein>
<sequence>MSTADREKKRRVSYFVGLDNYDDSENENENDKDKKEQEEIYGWDLFRFIPLKAKTGSMVETRLYELCLQIIRVIAYASIFTIIIVSGVIAKTTILFAISQLERKDRLIYCECNEYGEKTFNISAEKYEYYGGIQV</sequence>
<comment type="caution">
    <text evidence="2">The sequence shown here is derived from an EMBL/GenBank/DDBJ whole genome shotgun (WGS) entry which is preliminary data.</text>
</comment>
<evidence type="ECO:0000256" key="1">
    <source>
        <dbReference type="SAM" id="Phobius"/>
    </source>
</evidence>
<evidence type="ECO:0000313" key="2">
    <source>
        <dbReference type="EMBL" id="CAG5096674.1"/>
    </source>
</evidence>
<dbReference type="Proteomes" id="UP000786811">
    <property type="component" value="Unassembled WGS sequence"/>
</dbReference>
<keyword evidence="1" id="KW-0472">Membrane</keyword>
<keyword evidence="3" id="KW-1185">Reference proteome</keyword>
<evidence type="ECO:0000313" key="3">
    <source>
        <dbReference type="Proteomes" id="UP000786811"/>
    </source>
</evidence>
<keyword evidence="1" id="KW-0812">Transmembrane</keyword>
<keyword evidence="1" id="KW-1133">Transmembrane helix</keyword>
<dbReference type="EMBL" id="CAJNRD030001121">
    <property type="protein sequence ID" value="CAG5096674.1"/>
    <property type="molecule type" value="Genomic_DNA"/>
</dbReference>
<accession>A0A8J2HIC2</accession>
<organism evidence="2 3">
    <name type="scientific">Cotesia congregata</name>
    <name type="common">Parasitoid wasp</name>
    <name type="synonym">Apanteles congregatus</name>
    <dbReference type="NCBI Taxonomy" id="51543"/>
    <lineage>
        <taxon>Eukaryota</taxon>
        <taxon>Metazoa</taxon>
        <taxon>Ecdysozoa</taxon>
        <taxon>Arthropoda</taxon>
        <taxon>Hexapoda</taxon>
        <taxon>Insecta</taxon>
        <taxon>Pterygota</taxon>
        <taxon>Neoptera</taxon>
        <taxon>Endopterygota</taxon>
        <taxon>Hymenoptera</taxon>
        <taxon>Apocrita</taxon>
        <taxon>Ichneumonoidea</taxon>
        <taxon>Braconidae</taxon>
        <taxon>Microgastrinae</taxon>
        <taxon>Cotesia</taxon>
    </lineage>
</organism>
<reference evidence="2" key="1">
    <citation type="submission" date="2021-04" db="EMBL/GenBank/DDBJ databases">
        <authorList>
            <person name="Chebbi M.A.C M."/>
        </authorList>
    </citation>
    <scope>NUCLEOTIDE SEQUENCE</scope>
</reference>
<name>A0A8J2HIC2_COTCN</name>